<dbReference type="EMBL" id="LQPZ01000025">
    <property type="protein sequence ID" value="ORX04129.1"/>
    <property type="molecule type" value="Genomic_DNA"/>
</dbReference>
<dbReference type="NCBIfam" id="NF007225">
    <property type="entry name" value="PRK09643.1"/>
    <property type="match status" value="1"/>
</dbReference>
<protein>
    <submittedName>
        <fullName evidence="8">RNA polymerase subunit sigma</fullName>
    </submittedName>
</protein>
<evidence type="ECO:0000256" key="1">
    <source>
        <dbReference type="ARBA" id="ARBA00010641"/>
    </source>
</evidence>
<dbReference type="CDD" id="cd06171">
    <property type="entry name" value="Sigma70_r4"/>
    <property type="match status" value="1"/>
</dbReference>
<name>A0A1X2EJK0_9MYCO</name>
<feature type="domain" description="RNA polymerase sigma factor 70 region 4 type 2" evidence="7">
    <location>
        <begin position="126"/>
        <end position="176"/>
    </location>
</feature>
<keyword evidence="3" id="KW-0731">Sigma factor</keyword>
<evidence type="ECO:0000313" key="8">
    <source>
        <dbReference type="EMBL" id="ORX04129.1"/>
    </source>
</evidence>
<proteinExistence type="inferred from homology"/>
<evidence type="ECO:0000256" key="3">
    <source>
        <dbReference type="ARBA" id="ARBA00023082"/>
    </source>
</evidence>
<dbReference type="InterPro" id="IPR013324">
    <property type="entry name" value="RNA_pol_sigma_r3/r4-like"/>
</dbReference>
<keyword evidence="9" id="KW-1185">Reference proteome</keyword>
<dbReference type="InterPro" id="IPR039425">
    <property type="entry name" value="RNA_pol_sigma-70-like"/>
</dbReference>
<dbReference type="PANTHER" id="PTHR43133">
    <property type="entry name" value="RNA POLYMERASE ECF-TYPE SIGMA FACTO"/>
    <property type="match status" value="1"/>
</dbReference>
<dbReference type="STRING" id="1798.AWC30_10125"/>
<evidence type="ECO:0000313" key="9">
    <source>
        <dbReference type="Proteomes" id="UP000193090"/>
    </source>
</evidence>
<feature type="domain" description="RNA polymerase sigma-70 region 2" evidence="6">
    <location>
        <begin position="31"/>
        <end position="97"/>
    </location>
</feature>
<dbReference type="AlphaFoldDB" id="A0A1X2EJK0"/>
<evidence type="ECO:0000256" key="4">
    <source>
        <dbReference type="ARBA" id="ARBA00023125"/>
    </source>
</evidence>
<evidence type="ECO:0000256" key="5">
    <source>
        <dbReference type="ARBA" id="ARBA00023163"/>
    </source>
</evidence>
<organism evidence="8 9">
    <name type="scientific">Mycolicibacillus trivialis</name>
    <dbReference type="NCBI Taxonomy" id="1798"/>
    <lineage>
        <taxon>Bacteria</taxon>
        <taxon>Bacillati</taxon>
        <taxon>Actinomycetota</taxon>
        <taxon>Actinomycetes</taxon>
        <taxon>Mycobacteriales</taxon>
        <taxon>Mycobacteriaceae</taxon>
        <taxon>Mycolicibacillus</taxon>
    </lineage>
</organism>
<dbReference type="InterPro" id="IPR007627">
    <property type="entry name" value="RNA_pol_sigma70_r2"/>
</dbReference>
<dbReference type="GO" id="GO:0006352">
    <property type="term" value="P:DNA-templated transcription initiation"/>
    <property type="evidence" value="ECO:0007669"/>
    <property type="project" value="InterPro"/>
</dbReference>
<dbReference type="Gene3D" id="1.10.10.10">
    <property type="entry name" value="Winged helix-like DNA-binding domain superfamily/Winged helix DNA-binding domain"/>
    <property type="match status" value="1"/>
</dbReference>
<dbReference type="GO" id="GO:0003677">
    <property type="term" value="F:DNA binding"/>
    <property type="evidence" value="ECO:0007669"/>
    <property type="project" value="UniProtKB-KW"/>
</dbReference>
<evidence type="ECO:0000259" key="6">
    <source>
        <dbReference type="Pfam" id="PF04542"/>
    </source>
</evidence>
<dbReference type="Pfam" id="PF04542">
    <property type="entry name" value="Sigma70_r2"/>
    <property type="match status" value="1"/>
</dbReference>
<dbReference type="PANTHER" id="PTHR43133:SF50">
    <property type="entry name" value="ECF RNA POLYMERASE SIGMA FACTOR SIGM"/>
    <property type="match status" value="1"/>
</dbReference>
<evidence type="ECO:0000256" key="2">
    <source>
        <dbReference type="ARBA" id="ARBA00023015"/>
    </source>
</evidence>
<dbReference type="NCBIfam" id="TIGR02937">
    <property type="entry name" value="sigma70-ECF"/>
    <property type="match status" value="1"/>
</dbReference>
<dbReference type="RefSeq" id="WP_085110035.1">
    <property type="nucleotide sequence ID" value="NZ_JACKSN010000137.1"/>
</dbReference>
<dbReference type="Gene3D" id="1.10.1740.10">
    <property type="match status" value="1"/>
</dbReference>
<dbReference type="SUPFAM" id="SSF88659">
    <property type="entry name" value="Sigma3 and sigma4 domains of RNA polymerase sigma factors"/>
    <property type="match status" value="1"/>
</dbReference>
<evidence type="ECO:0000259" key="7">
    <source>
        <dbReference type="Pfam" id="PF08281"/>
    </source>
</evidence>
<dbReference type="Pfam" id="PF08281">
    <property type="entry name" value="Sigma70_r4_2"/>
    <property type="match status" value="1"/>
</dbReference>
<dbReference type="GO" id="GO:0016987">
    <property type="term" value="F:sigma factor activity"/>
    <property type="evidence" value="ECO:0007669"/>
    <property type="project" value="UniProtKB-KW"/>
</dbReference>
<comment type="similarity">
    <text evidence="1">Belongs to the sigma-70 factor family. ECF subfamily.</text>
</comment>
<dbReference type="InterPro" id="IPR014284">
    <property type="entry name" value="RNA_pol_sigma-70_dom"/>
</dbReference>
<dbReference type="OrthoDB" id="9780326at2"/>
<keyword evidence="2" id="KW-0805">Transcription regulation</keyword>
<dbReference type="InterPro" id="IPR036388">
    <property type="entry name" value="WH-like_DNA-bd_sf"/>
</dbReference>
<dbReference type="InterPro" id="IPR013249">
    <property type="entry name" value="RNA_pol_sigma70_r4_t2"/>
</dbReference>
<keyword evidence="4" id="KW-0238">DNA-binding</keyword>
<dbReference type="Proteomes" id="UP000193090">
    <property type="component" value="Unassembled WGS sequence"/>
</dbReference>
<comment type="caution">
    <text evidence="8">The sequence shown here is derived from an EMBL/GenBank/DDBJ whole genome shotgun (WGS) entry which is preliminary data.</text>
</comment>
<sequence>MNPPESGRPNRSDADLLADHVRGDPAAFAELIRRHHGRLHRLARRCSRSPEDAADAMQDALLAVHRAAGSFRSDAAVSSWLYRIVVNACRDRLRTHAQDTRPLEDTGAASVAVADRTAQVDTAVVVRRALLCLPVAQREAVVAVHLLDRSVADTARALGVAEGTVKSRCARGRDRLATLLTDAVGAARGGAGNSRD</sequence>
<dbReference type="InterPro" id="IPR013325">
    <property type="entry name" value="RNA_pol_sigma_r2"/>
</dbReference>
<accession>A0A1X2EJK0</accession>
<keyword evidence="5" id="KW-0804">Transcription</keyword>
<dbReference type="SUPFAM" id="SSF88946">
    <property type="entry name" value="Sigma2 domain of RNA polymerase sigma factors"/>
    <property type="match status" value="1"/>
</dbReference>
<reference evidence="8 9" key="1">
    <citation type="submission" date="2016-01" db="EMBL/GenBank/DDBJ databases">
        <title>The new phylogeny of the genus Mycobacterium.</title>
        <authorList>
            <person name="Tarcisio F."/>
            <person name="Conor M."/>
            <person name="Antonella G."/>
            <person name="Elisabetta G."/>
            <person name="Giulia F.S."/>
            <person name="Sara T."/>
            <person name="Anna F."/>
            <person name="Clotilde B."/>
            <person name="Roberto B."/>
            <person name="Veronica D.S."/>
            <person name="Fabio R."/>
            <person name="Monica P."/>
            <person name="Olivier J."/>
            <person name="Enrico T."/>
            <person name="Nicola S."/>
        </authorList>
    </citation>
    <scope>NUCLEOTIDE SEQUENCE [LARGE SCALE GENOMIC DNA]</scope>
    <source>
        <strain evidence="8 9">DSM 44153</strain>
    </source>
</reference>
<gene>
    <name evidence="8" type="ORF">AWC30_10125</name>
</gene>